<evidence type="ECO:0000259" key="2">
    <source>
        <dbReference type="Pfam" id="PF07835"/>
    </source>
</evidence>
<feature type="domain" description="Cytochrome c oxidase subunit IV bacterial aa3 type" evidence="2">
    <location>
        <begin position="6"/>
        <end position="41"/>
    </location>
</feature>
<evidence type="ECO:0000256" key="1">
    <source>
        <dbReference type="SAM" id="Phobius"/>
    </source>
</evidence>
<dbReference type="Gene3D" id="1.20.5.160">
    <property type="entry name" value="Bacterial aa3 type cytochrome c oxidase subunit IV"/>
    <property type="match status" value="1"/>
</dbReference>
<feature type="transmembrane region" description="Helical" evidence="1">
    <location>
        <begin position="50"/>
        <end position="69"/>
    </location>
</feature>
<dbReference type="InterPro" id="IPR036596">
    <property type="entry name" value="Cyt-C_aa3_sf"/>
</dbReference>
<dbReference type="AlphaFoldDB" id="A0A1I7DLT2"/>
<dbReference type="RefSeq" id="WP_208609234.1">
    <property type="nucleotide sequence ID" value="NZ_FPBD01000009.1"/>
</dbReference>
<dbReference type="Pfam" id="PF07835">
    <property type="entry name" value="COX4_pro_2"/>
    <property type="match status" value="1"/>
</dbReference>
<proteinExistence type="predicted"/>
<organism evidence="3 4">
    <name type="scientific">Pseudovibrio denitrificans</name>
    <dbReference type="NCBI Taxonomy" id="258256"/>
    <lineage>
        <taxon>Bacteria</taxon>
        <taxon>Pseudomonadati</taxon>
        <taxon>Pseudomonadota</taxon>
        <taxon>Alphaproteobacteria</taxon>
        <taxon>Hyphomicrobiales</taxon>
        <taxon>Stappiaceae</taxon>
        <taxon>Pseudovibrio</taxon>
    </lineage>
</organism>
<name>A0A1I7DLT2_9HYPH</name>
<keyword evidence="4" id="KW-1185">Reference proteome</keyword>
<evidence type="ECO:0000313" key="3">
    <source>
        <dbReference type="EMBL" id="SFU12574.1"/>
    </source>
</evidence>
<dbReference type="EMBL" id="FPBD01000009">
    <property type="protein sequence ID" value="SFU12574.1"/>
    <property type="molecule type" value="Genomic_DNA"/>
</dbReference>
<dbReference type="Proteomes" id="UP000183371">
    <property type="component" value="Unassembled WGS sequence"/>
</dbReference>
<gene>
    <name evidence="3" type="ORF">SAMN05444141_109124</name>
</gene>
<dbReference type="SUPFAM" id="SSF81469">
    <property type="entry name" value="Bacterial aa3 type cytochrome c oxidase subunit IV"/>
    <property type="match status" value="1"/>
</dbReference>
<evidence type="ECO:0000313" key="4">
    <source>
        <dbReference type="Proteomes" id="UP000183371"/>
    </source>
</evidence>
<keyword evidence="1" id="KW-0812">Transmembrane</keyword>
<sequence length="94" mass="9647">MADGSASVMDYEEHEKTYKNFINFSKVGVLAVLTFVLVIAMVGFGGTAGTVWASIITVANVIAAGVGMASGDRAHVVPGIVFLIACAVTVALTI</sequence>
<accession>A0A1I7DLT2</accession>
<keyword evidence="1" id="KW-1133">Transmembrane helix</keyword>
<dbReference type="InterPro" id="IPR012422">
    <property type="entry name" value="Cyt_c_oxidase_su4_bac-aa3"/>
</dbReference>
<feature type="transmembrane region" description="Helical" evidence="1">
    <location>
        <begin position="21"/>
        <end position="44"/>
    </location>
</feature>
<reference evidence="4" key="1">
    <citation type="submission" date="2016-10" db="EMBL/GenBank/DDBJ databases">
        <authorList>
            <person name="Varghese N."/>
            <person name="Submissions S."/>
        </authorList>
    </citation>
    <scope>NUCLEOTIDE SEQUENCE [LARGE SCALE GENOMIC DNA]</scope>
    <source>
        <strain evidence="4">DSM 17465</strain>
    </source>
</reference>
<keyword evidence="1" id="KW-0472">Membrane</keyword>
<feature type="transmembrane region" description="Helical" evidence="1">
    <location>
        <begin position="76"/>
        <end position="93"/>
    </location>
</feature>
<protein>
    <submittedName>
        <fullName evidence="3">Aa3 type cytochrome c oxidase subunit IV</fullName>
    </submittedName>
</protein>